<name>B3S459_TRIAD</name>
<gene>
    <name evidence="9" type="ORF">TRIADDRAFT_58963</name>
</gene>
<keyword evidence="2" id="KW-0813">Transport</keyword>
<evidence type="ECO:0000313" key="9">
    <source>
        <dbReference type="EMBL" id="EDV22587.1"/>
    </source>
</evidence>
<dbReference type="GeneID" id="6756343"/>
<dbReference type="eggNOG" id="KOG3764">
    <property type="taxonomic scope" value="Eukaryota"/>
</dbReference>
<dbReference type="PANTHER" id="PTHR23506:SF26">
    <property type="entry name" value="MFS-TYPE TRANSPORTER SLC18B1"/>
    <property type="match status" value="1"/>
</dbReference>
<dbReference type="AlphaFoldDB" id="B3S459"/>
<dbReference type="PROSITE" id="PS50850">
    <property type="entry name" value="MFS"/>
    <property type="match status" value="1"/>
</dbReference>
<feature type="region of interest" description="Disordered" evidence="6">
    <location>
        <begin position="417"/>
        <end position="436"/>
    </location>
</feature>
<dbReference type="GO" id="GO:0016020">
    <property type="term" value="C:membrane"/>
    <property type="evidence" value="ECO:0007669"/>
    <property type="project" value="UniProtKB-SubCell"/>
</dbReference>
<dbReference type="GO" id="GO:0022857">
    <property type="term" value="F:transmembrane transporter activity"/>
    <property type="evidence" value="ECO:0000318"/>
    <property type="project" value="GO_Central"/>
</dbReference>
<evidence type="ECO:0000256" key="6">
    <source>
        <dbReference type="SAM" id="MobiDB-lite"/>
    </source>
</evidence>
<dbReference type="FunCoup" id="B3S459">
    <property type="interactions" value="187"/>
</dbReference>
<feature type="transmembrane region" description="Helical" evidence="7">
    <location>
        <begin position="205"/>
        <end position="224"/>
    </location>
</feature>
<dbReference type="KEGG" id="tad:TRIADDRAFT_58963"/>
<dbReference type="STRING" id="10228.B3S459"/>
<dbReference type="PhylomeDB" id="B3S459"/>
<dbReference type="Gene3D" id="1.20.1250.20">
    <property type="entry name" value="MFS general substrate transporter like domains"/>
    <property type="match status" value="2"/>
</dbReference>
<evidence type="ECO:0000256" key="2">
    <source>
        <dbReference type="ARBA" id="ARBA00022448"/>
    </source>
</evidence>
<feature type="transmembrane region" description="Helical" evidence="7">
    <location>
        <begin position="236"/>
        <end position="257"/>
    </location>
</feature>
<feature type="transmembrane region" description="Helical" evidence="7">
    <location>
        <begin position="376"/>
        <end position="398"/>
    </location>
</feature>
<organism evidence="9 10">
    <name type="scientific">Trichoplax adhaerens</name>
    <name type="common">Trichoplax reptans</name>
    <dbReference type="NCBI Taxonomy" id="10228"/>
    <lineage>
        <taxon>Eukaryota</taxon>
        <taxon>Metazoa</taxon>
        <taxon>Placozoa</taxon>
        <taxon>Uniplacotomia</taxon>
        <taxon>Trichoplacea</taxon>
        <taxon>Trichoplacidae</taxon>
        <taxon>Trichoplax</taxon>
    </lineage>
</organism>
<evidence type="ECO:0000256" key="5">
    <source>
        <dbReference type="ARBA" id="ARBA00023136"/>
    </source>
</evidence>
<dbReference type="Proteomes" id="UP000009022">
    <property type="component" value="Unassembled WGS sequence"/>
</dbReference>
<feature type="transmembrane region" description="Helical" evidence="7">
    <location>
        <begin position="339"/>
        <end position="364"/>
    </location>
</feature>
<keyword evidence="4 7" id="KW-1133">Transmembrane helix</keyword>
<dbReference type="EMBL" id="DS985249">
    <property type="protein sequence ID" value="EDV22587.1"/>
    <property type="molecule type" value="Genomic_DNA"/>
</dbReference>
<reference evidence="9 10" key="1">
    <citation type="journal article" date="2008" name="Nature">
        <title>The Trichoplax genome and the nature of placozoans.</title>
        <authorList>
            <person name="Srivastava M."/>
            <person name="Begovic E."/>
            <person name="Chapman J."/>
            <person name="Putnam N.H."/>
            <person name="Hellsten U."/>
            <person name="Kawashima T."/>
            <person name="Kuo A."/>
            <person name="Mitros T."/>
            <person name="Salamov A."/>
            <person name="Carpenter M.L."/>
            <person name="Signorovitch A.Y."/>
            <person name="Moreno M.A."/>
            <person name="Kamm K."/>
            <person name="Grimwood J."/>
            <person name="Schmutz J."/>
            <person name="Shapiro H."/>
            <person name="Grigoriev I.V."/>
            <person name="Buss L.W."/>
            <person name="Schierwater B."/>
            <person name="Dellaporta S.L."/>
            <person name="Rokhsar D.S."/>
        </authorList>
    </citation>
    <scope>NUCLEOTIDE SEQUENCE [LARGE SCALE GENOMIC DNA]</scope>
    <source>
        <strain evidence="9 10">Grell-BS-1999</strain>
    </source>
</reference>
<dbReference type="SUPFAM" id="SSF103473">
    <property type="entry name" value="MFS general substrate transporter"/>
    <property type="match status" value="1"/>
</dbReference>
<comment type="subcellular location">
    <subcellularLocation>
        <location evidence="1">Membrane</location>
        <topology evidence="1">Multi-pass membrane protein</topology>
    </subcellularLocation>
</comment>
<protein>
    <recommendedName>
        <fullName evidence="8">Major facilitator superfamily (MFS) profile domain-containing protein</fullName>
    </recommendedName>
</protein>
<evidence type="ECO:0000256" key="4">
    <source>
        <dbReference type="ARBA" id="ARBA00022989"/>
    </source>
</evidence>
<proteinExistence type="predicted"/>
<feature type="transmembrane region" description="Helical" evidence="7">
    <location>
        <begin position="20"/>
        <end position="38"/>
    </location>
</feature>
<dbReference type="InterPro" id="IPR036259">
    <property type="entry name" value="MFS_trans_sf"/>
</dbReference>
<dbReference type="PANTHER" id="PTHR23506">
    <property type="entry name" value="GH10249P"/>
    <property type="match status" value="1"/>
</dbReference>
<feature type="transmembrane region" description="Helical" evidence="7">
    <location>
        <begin position="269"/>
        <end position="287"/>
    </location>
</feature>
<feature type="transmembrane region" description="Helical" evidence="7">
    <location>
        <begin position="299"/>
        <end position="318"/>
    </location>
</feature>
<dbReference type="InterPro" id="IPR020846">
    <property type="entry name" value="MFS_dom"/>
</dbReference>
<evidence type="ECO:0000313" key="10">
    <source>
        <dbReference type="Proteomes" id="UP000009022"/>
    </source>
</evidence>
<accession>B3S459</accession>
<evidence type="ECO:0000256" key="7">
    <source>
        <dbReference type="SAM" id="Phobius"/>
    </source>
</evidence>
<dbReference type="CTD" id="6756343"/>
<evidence type="ECO:0000259" key="8">
    <source>
        <dbReference type="PROSITE" id="PS50850"/>
    </source>
</evidence>
<evidence type="ECO:0000256" key="3">
    <source>
        <dbReference type="ARBA" id="ARBA00022692"/>
    </source>
</evidence>
<evidence type="ECO:0000256" key="1">
    <source>
        <dbReference type="ARBA" id="ARBA00004141"/>
    </source>
</evidence>
<dbReference type="InParanoid" id="B3S459"/>
<feature type="transmembrane region" description="Helical" evidence="7">
    <location>
        <begin position="180"/>
        <end position="198"/>
    </location>
</feature>
<keyword evidence="10" id="KW-1185">Reference proteome</keyword>
<keyword evidence="5 7" id="KW-0472">Membrane</keyword>
<feature type="domain" description="Major facilitator superfamily (MFS) profile" evidence="8">
    <location>
        <begin position="20"/>
        <end position="436"/>
    </location>
</feature>
<dbReference type="RefSeq" id="XP_002115131.1">
    <property type="nucleotide sequence ID" value="XM_002115095.1"/>
</dbReference>
<dbReference type="HOGENOM" id="CLU_028639_3_0_1"/>
<dbReference type="OMA" id="NYACYSI"/>
<keyword evidence="3 7" id="KW-0812">Transmembrane</keyword>
<dbReference type="Pfam" id="PF07690">
    <property type="entry name" value="MFS_1"/>
    <property type="match status" value="1"/>
</dbReference>
<dbReference type="OrthoDB" id="446368at2759"/>
<dbReference type="InterPro" id="IPR050930">
    <property type="entry name" value="MFS_Vesicular_Transporter"/>
</dbReference>
<sequence length="436" mass="46592">MADNVQTEGVNLTLRSRRTILIVLSSIYFGTSAAYSLLSPFFPEVAHQRGVGTVYIGLIFAIYPLAKGLTSLVIGVILPYVSIVYLLWAGLFLEACGTMIFGFLPHILDTTTFIVFCFVTRWIQGMGAASYQTSAYACVASVFSDSLATTIGILETFTSLGFVAGPPIGGLLYKAGGYELPFVVIAIFLLIASCVIAFTMPRMKCFGVALFIASSGFIFPLLSLHIKPLRLTIPQIGLVFLILPGAFGLFSFVAGIIADKIVSHSLLPLLYSLQTQALMLAIGLQFLGPATYLPIRLSVTQTILANVGLGIGLAIAFVPSYTDVLKSARERFGQHYDEFVINSITSGLFSASLAVGQIIGPAVAAAVPNVDVGFDWATAIFGFALFGQAILVIILTVVENTFMHQAAGQASHAKENVNNKSIDSNVDNEESKPLLT</sequence>
<dbReference type="InterPro" id="IPR011701">
    <property type="entry name" value="MFS"/>
</dbReference>